<gene>
    <name evidence="5" type="ORF">CAUJ_LOCUS7262</name>
</gene>
<evidence type="ECO:0000256" key="3">
    <source>
        <dbReference type="ARBA" id="ARBA00022679"/>
    </source>
</evidence>
<keyword evidence="2" id="KW-0489">Methyltransferase</keyword>
<organism evidence="5 6">
    <name type="scientific">Caenorhabditis auriculariae</name>
    <dbReference type="NCBI Taxonomy" id="2777116"/>
    <lineage>
        <taxon>Eukaryota</taxon>
        <taxon>Metazoa</taxon>
        <taxon>Ecdysozoa</taxon>
        <taxon>Nematoda</taxon>
        <taxon>Chromadorea</taxon>
        <taxon>Rhabditida</taxon>
        <taxon>Rhabditina</taxon>
        <taxon>Rhabditomorpha</taxon>
        <taxon>Rhabditoidea</taxon>
        <taxon>Rhabditidae</taxon>
        <taxon>Peloderinae</taxon>
        <taxon>Caenorhabditis</taxon>
    </lineage>
</organism>
<evidence type="ECO:0000313" key="6">
    <source>
        <dbReference type="Proteomes" id="UP000835052"/>
    </source>
</evidence>
<dbReference type="PANTHER" id="PTHR12176">
    <property type="entry name" value="SAM-DEPENDENT METHYLTRANSFERASE SUPERFAMILY PROTEIN"/>
    <property type="match status" value="1"/>
</dbReference>
<comment type="caution">
    <text evidence="5">The sequence shown here is derived from an EMBL/GenBank/DDBJ whole genome shotgun (WGS) entry which is preliminary data.</text>
</comment>
<protein>
    <recommendedName>
        <fullName evidence="4">Methyltransferase domain-containing protein</fullName>
    </recommendedName>
</protein>
<dbReference type="InterPro" id="IPR029063">
    <property type="entry name" value="SAM-dependent_MTases_sf"/>
</dbReference>
<feature type="domain" description="Methyltransferase" evidence="4">
    <location>
        <begin position="51"/>
        <end position="161"/>
    </location>
</feature>
<keyword evidence="6" id="KW-1185">Reference proteome</keyword>
<dbReference type="Gene3D" id="3.40.50.150">
    <property type="entry name" value="Vaccinia Virus protein VP39"/>
    <property type="match status" value="2"/>
</dbReference>
<dbReference type="EMBL" id="CAJGYM010000020">
    <property type="protein sequence ID" value="CAD6191343.1"/>
    <property type="molecule type" value="Genomic_DNA"/>
</dbReference>
<evidence type="ECO:0000256" key="2">
    <source>
        <dbReference type="ARBA" id="ARBA00022603"/>
    </source>
</evidence>
<dbReference type="AlphaFoldDB" id="A0A8S1H773"/>
<dbReference type="SUPFAM" id="SSF53335">
    <property type="entry name" value="S-adenosyl-L-methionine-dependent methyltransferases"/>
    <property type="match status" value="2"/>
</dbReference>
<evidence type="ECO:0000256" key="1">
    <source>
        <dbReference type="ARBA" id="ARBA00008361"/>
    </source>
</evidence>
<dbReference type="InterPro" id="IPR051419">
    <property type="entry name" value="Lys/N-term_MeTrsfase_sf"/>
</dbReference>
<accession>A0A8S1H773</accession>
<dbReference type="GO" id="GO:0032259">
    <property type="term" value="P:methylation"/>
    <property type="evidence" value="ECO:0007669"/>
    <property type="project" value="UniProtKB-KW"/>
</dbReference>
<dbReference type="Pfam" id="PF01564">
    <property type="entry name" value="Spermine_synth"/>
    <property type="match status" value="1"/>
</dbReference>
<dbReference type="InterPro" id="IPR025714">
    <property type="entry name" value="Methyltranfer_dom"/>
</dbReference>
<name>A0A8S1H773_9PELO</name>
<dbReference type="Pfam" id="PF13847">
    <property type="entry name" value="Methyltransf_31"/>
    <property type="match status" value="1"/>
</dbReference>
<dbReference type="GO" id="GO:0008168">
    <property type="term" value="F:methyltransferase activity"/>
    <property type="evidence" value="ECO:0007669"/>
    <property type="project" value="UniProtKB-KW"/>
</dbReference>
<comment type="similarity">
    <text evidence="1">Belongs to the methyltransferase superfamily.</text>
</comment>
<keyword evidence="3" id="KW-0808">Transferase</keyword>
<evidence type="ECO:0000313" key="5">
    <source>
        <dbReference type="EMBL" id="CAD6191343.1"/>
    </source>
</evidence>
<dbReference type="CDD" id="cd02440">
    <property type="entry name" value="AdoMet_MTases"/>
    <property type="match status" value="1"/>
</dbReference>
<reference evidence="5" key="1">
    <citation type="submission" date="2020-10" db="EMBL/GenBank/DDBJ databases">
        <authorList>
            <person name="Kikuchi T."/>
        </authorList>
    </citation>
    <scope>NUCLEOTIDE SEQUENCE</scope>
    <source>
        <strain evidence="5">NKZ352</strain>
    </source>
</reference>
<dbReference type="OrthoDB" id="411785at2759"/>
<sequence length="655" mass="73321">MSVLPKDAAGFSDPAYWKNFFKQQKSPFEWYGDYDTLAPAVSKYLKVSDSIFQIGCGNSQLAAQLYENGYRNVRSIDVEDSVVKDQRVRNKERPGLTFDVGDATNMDAADESYSVVLDKGTMDALLPPDADEQTTLNVTRMLDEVCRVLQSGGRYLLVTLAQPHIVDLWVNYLYQKNQYILRVHKVENKASGFQMPVFVLVATKLRIAGAFKPPMEVCRSGSETMERVESVEGIKASIREEQELSQFIHHCSEKLADEASIDFQGDKPELGYRFRLYVVDRPTANKIGTFAAFIVPIGRDVEWIFASEKGRMALRLQCDVDRLVIVFLNRRQYYEGVQEIKAELGHFITLLDNREKDPGVFKLLSIGEVDIKRTLVGGTSEVNGKWEVEEVDVSGKTYRRLVFLSTLNLVQSEALTGEGKKGKKKILLDYLSCEFHQMMVAGLALLPHNPLAKTDQPLKFAVLGLGGGLLAAYLLRQFKQASVIGVELDHDVIKIAADFFSFPLSDPRMKVKCMNALDFIRDVSEAGPSEKCDAIFVDIAGSSDEIGLCCPTPQFLEPQVLEQMKKALKPKGALLINLVTRDDSISLRTKETVAGVFPTLHVLRSCEDVNEVLIGQSQLKDTPVAPQELTKKISRNLGSVNDIVDSLMRIHRFRL</sequence>
<dbReference type="Proteomes" id="UP000835052">
    <property type="component" value="Unassembled WGS sequence"/>
</dbReference>
<dbReference type="PANTHER" id="PTHR12176:SF59">
    <property type="entry name" value="METHYLTRANSFERASE DOMAIN-CONTAINING PROTEIN-RELATED"/>
    <property type="match status" value="1"/>
</dbReference>
<evidence type="ECO:0000259" key="4">
    <source>
        <dbReference type="Pfam" id="PF13847"/>
    </source>
</evidence>
<proteinExistence type="inferred from homology"/>